<reference evidence="2" key="1">
    <citation type="submission" date="2023-03" db="EMBL/GenBank/DDBJ databases">
        <title>Chromosome-scale reference genome and RAD-based genetic map of yellow starthistle (Centaurea solstitialis) reveal putative structural variation and QTLs associated with invader traits.</title>
        <authorList>
            <person name="Reatini B."/>
            <person name="Cang F.A."/>
            <person name="Jiang Q."/>
            <person name="Mckibben M.T.W."/>
            <person name="Barker M.S."/>
            <person name="Rieseberg L.H."/>
            <person name="Dlugosch K.M."/>
        </authorList>
    </citation>
    <scope>NUCLEOTIDE SEQUENCE</scope>
    <source>
        <strain evidence="2">CAN-66</strain>
        <tissue evidence="2">Leaf</tissue>
    </source>
</reference>
<comment type="caution">
    <text evidence="2">The sequence shown here is derived from an EMBL/GenBank/DDBJ whole genome shotgun (WGS) entry which is preliminary data.</text>
</comment>
<organism evidence="2 3">
    <name type="scientific">Centaurea solstitialis</name>
    <name type="common">yellow star-thistle</name>
    <dbReference type="NCBI Taxonomy" id="347529"/>
    <lineage>
        <taxon>Eukaryota</taxon>
        <taxon>Viridiplantae</taxon>
        <taxon>Streptophyta</taxon>
        <taxon>Embryophyta</taxon>
        <taxon>Tracheophyta</taxon>
        <taxon>Spermatophyta</taxon>
        <taxon>Magnoliopsida</taxon>
        <taxon>eudicotyledons</taxon>
        <taxon>Gunneridae</taxon>
        <taxon>Pentapetalae</taxon>
        <taxon>asterids</taxon>
        <taxon>campanulids</taxon>
        <taxon>Asterales</taxon>
        <taxon>Asteraceae</taxon>
        <taxon>Carduoideae</taxon>
        <taxon>Cardueae</taxon>
        <taxon>Centaureinae</taxon>
        <taxon>Centaurea</taxon>
    </lineage>
</organism>
<protein>
    <submittedName>
        <fullName evidence="2">Uncharacterized protein</fullName>
    </submittedName>
</protein>
<keyword evidence="3" id="KW-1185">Reference proteome</keyword>
<accession>A0AA38S4Q7</accession>
<gene>
    <name evidence="2" type="ORF">OSB04_un000614</name>
</gene>
<proteinExistence type="predicted"/>
<evidence type="ECO:0000313" key="2">
    <source>
        <dbReference type="EMBL" id="KAJ9536205.1"/>
    </source>
</evidence>
<evidence type="ECO:0000313" key="3">
    <source>
        <dbReference type="Proteomes" id="UP001172457"/>
    </source>
</evidence>
<feature type="compositionally biased region" description="Basic residues" evidence="1">
    <location>
        <begin position="141"/>
        <end position="153"/>
    </location>
</feature>
<evidence type="ECO:0000256" key="1">
    <source>
        <dbReference type="SAM" id="MobiDB-lite"/>
    </source>
</evidence>
<sequence>MGRSGEDEHDDLFSSIFDPRDKVEYMPHQLKQLYGEDVGKAIFNKVKSMLTSLFEDYVAQYSTSDSEPPQTQSQSQPQTQPEKKKKKQIPHSNNKKNEEKGEKTTGGFPVAGCRSPTAKHGPVRSDLQHNGSVTPQGKAATGRKTKKKTHIHSHRMDLRSGRDITGFRSTVPVRLSGHSPVTKKSTTPVHTHSFRFGGGSRVEGGSVRRSGRRGKAPVPVAGDDNRSGQDTSSRLGFPGLNKRSGQGGFGDRSKPMVPVRSTWGYKQTTQIEHQIRSS</sequence>
<dbReference type="EMBL" id="JARYMX010000045">
    <property type="protein sequence ID" value="KAJ9536205.1"/>
    <property type="molecule type" value="Genomic_DNA"/>
</dbReference>
<feature type="compositionally biased region" description="Low complexity" evidence="1">
    <location>
        <begin position="62"/>
        <end position="80"/>
    </location>
</feature>
<feature type="region of interest" description="Disordered" evidence="1">
    <location>
        <begin position="61"/>
        <end position="155"/>
    </location>
</feature>
<feature type="region of interest" description="Disordered" evidence="1">
    <location>
        <begin position="1"/>
        <end position="21"/>
    </location>
</feature>
<dbReference type="AlphaFoldDB" id="A0AA38S4Q7"/>
<feature type="region of interest" description="Disordered" evidence="1">
    <location>
        <begin position="174"/>
        <end position="278"/>
    </location>
</feature>
<name>A0AA38S4Q7_9ASTR</name>
<dbReference type="Proteomes" id="UP001172457">
    <property type="component" value="Unassembled WGS sequence"/>
</dbReference>